<reference evidence="1" key="1">
    <citation type="submission" date="2023-06" db="EMBL/GenBank/DDBJ databases">
        <title>Genome-scale phylogeny and comparative genomics of the fungal order Sordariales.</title>
        <authorList>
            <consortium name="Lawrence Berkeley National Laboratory"/>
            <person name="Hensen N."/>
            <person name="Bonometti L."/>
            <person name="Westerberg I."/>
            <person name="Brannstrom I.O."/>
            <person name="Guillou S."/>
            <person name="Cros-Aarteil S."/>
            <person name="Calhoun S."/>
            <person name="Haridas S."/>
            <person name="Kuo A."/>
            <person name="Mondo S."/>
            <person name="Pangilinan J."/>
            <person name="Riley R."/>
            <person name="Labutti K."/>
            <person name="Andreopoulos B."/>
            <person name="Lipzen A."/>
            <person name="Chen C."/>
            <person name="Yanf M."/>
            <person name="Daum C."/>
            <person name="Ng V."/>
            <person name="Clum A."/>
            <person name="Steindorff A."/>
            <person name="Ohm R."/>
            <person name="Martin F."/>
            <person name="Silar P."/>
            <person name="Natvig D."/>
            <person name="Lalanne C."/>
            <person name="Gautier V."/>
            <person name="Ament-Velasquez S.L."/>
            <person name="Kruys A."/>
            <person name="Hutchinson M.I."/>
            <person name="Powell A.J."/>
            <person name="Barry K."/>
            <person name="Miller A.N."/>
            <person name="Grigoriev I.V."/>
            <person name="Debuchy R."/>
            <person name="Gladieux P."/>
            <person name="Thoren M.H."/>
            <person name="Johannesson H."/>
        </authorList>
    </citation>
    <scope>NUCLEOTIDE SEQUENCE</scope>
    <source>
        <strain evidence="1">8032-3</strain>
    </source>
</reference>
<dbReference type="RefSeq" id="XP_060283534.1">
    <property type="nucleotide sequence ID" value="XM_060432958.1"/>
</dbReference>
<protein>
    <submittedName>
        <fullName evidence="1">Uncharacterized protein</fullName>
    </submittedName>
</protein>
<dbReference type="AlphaFoldDB" id="A0AAJ0FG74"/>
<keyword evidence="2" id="KW-1185">Reference proteome</keyword>
<accession>A0AAJ0FG74</accession>
<evidence type="ECO:0000313" key="2">
    <source>
        <dbReference type="Proteomes" id="UP001244011"/>
    </source>
</evidence>
<dbReference type="GeneID" id="85316145"/>
<dbReference type="Proteomes" id="UP001244011">
    <property type="component" value="Unassembled WGS sequence"/>
</dbReference>
<dbReference type="EMBL" id="MU839008">
    <property type="protein sequence ID" value="KAK1767321.1"/>
    <property type="molecule type" value="Genomic_DNA"/>
</dbReference>
<evidence type="ECO:0000313" key="1">
    <source>
        <dbReference type="EMBL" id="KAK1767321.1"/>
    </source>
</evidence>
<gene>
    <name evidence="1" type="ORF">QBC33DRAFT_65410</name>
</gene>
<name>A0AAJ0FG74_9PEZI</name>
<organism evidence="1 2">
    <name type="scientific">Phialemonium atrogriseum</name>
    <dbReference type="NCBI Taxonomy" id="1093897"/>
    <lineage>
        <taxon>Eukaryota</taxon>
        <taxon>Fungi</taxon>
        <taxon>Dikarya</taxon>
        <taxon>Ascomycota</taxon>
        <taxon>Pezizomycotina</taxon>
        <taxon>Sordariomycetes</taxon>
        <taxon>Sordariomycetidae</taxon>
        <taxon>Cephalothecales</taxon>
        <taxon>Cephalothecaceae</taxon>
        <taxon>Phialemonium</taxon>
    </lineage>
</organism>
<comment type="caution">
    <text evidence="1">The sequence shown here is derived from an EMBL/GenBank/DDBJ whole genome shotgun (WGS) entry which is preliminary data.</text>
</comment>
<proteinExistence type="predicted"/>
<sequence>MVFKLPGVGRSWGLSGSAPGRWEAGFLDLESSNACWVDKSDASCTGPILAFIAGLGPHSHVKCNASSLKPQRWPAPDLRYLSSSTGIILLFHLGVPCLTTATLIRTIQSKTWMSCHQLRPLPQNAALSDHTQLVNHPASVPGDRGLSTSLVAASRAPNHRSILLADVQYPRRHDRFLRHEKPRRTRYLLASLGPGTHLRRMWLLSAFLSSWWR</sequence>